<evidence type="ECO:0000313" key="3">
    <source>
        <dbReference type="Proteomes" id="UP001432062"/>
    </source>
</evidence>
<evidence type="ECO:0000313" key="2">
    <source>
        <dbReference type="EMBL" id="WUV44869.1"/>
    </source>
</evidence>
<feature type="compositionally biased region" description="Polar residues" evidence="1">
    <location>
        <begin position="54"/>
        <end position="64"/>
    </location>
</feature>
<name>A0ABZ1YT04_9NOCA</name>
<sequence>MSRTIAASADPDLKKQIGTILAGKGSVRDLTCVESFNRAIPIAVQRYSQMTDAQRNQLAEQAQAGTGKAAQPTTGTRSWARASDARS</sequence>
<gene>
    <name evidence="2" type="ORF">OG563_37960</name>
</gene>
<keyword evidence="3" id="KW-1185">Reference proteome</keyword>
<proteinExistence type="predicted"/>
<dbReference type="EMBL" id="CP109441">
    <property type="protein sequence ID" value="WUV44869.1"/>
    <property type="molecule type" value="Genomic_DNA"/>
</dbReference>
<dbReference type="RefSeq" id="WP_329408050.1">
    <property type="nucleotide sequence ID" value="NZ_CP109441.1"/>
</dbReference>
<organism evidence="2 3">
    <name type="scientific">Nocardia vinacea</name>
    <dbReference type="NCBI Taxonomy" id="96468"/>
    <lineage>
        <taxon>Bacteria</taxon>
        <taxon>Bacillati</taxon>
        <taxon>Actinomycetota</taxon>
        <taxon>Actinomycetes</taxon>
        <taxon>Mycobacteriales</taxon>
        <taxon>Nocardiaceae</taxon>
        <taxon>Nocardia</taxon>
    </lineage>
</organism>
<evidence type="ECO:0000256" key="1">
    <source>
        <dbReference type="SAM" id="MobiDB-lite"/>
    </source>
</evidence>
<protein>
    <submittedName>
        <fullName evidence="2">Uncharacterized protein</fullName>
    </submittedName>
</protein>
<feature type="region of interest" description="Disordered" evidence="1">
    <location>
        <begin position="54"/>
        <end position="87"/>
    </location>
</feature>
<dbReference type="Proteomes" id="UP001432062">
    <property type="component" value="Chromosome"/>
</dbReference>
<reference evidence="2" key="1">
    <citation type="submission" date="2022-10" db="EMBL/GenBank/DDBJ databases">
        <title>The complete genomes of actinobacterial strains from the NBC collection.</title>
        <authorList>
            <person name="Joergensen T.S."/>
            <person name="Alvarez Arevalo M."/>
            <person name="Sterndorff E.B."/>
            <person name="Faurdal D."/>
            <person name="Vuksanovic O."/>
            <person name="Mourched A.-S."/>
            <person name="Charusanti P."/>
            <person name="Shaw S."/>
            <person name="Blin K."/>
            <person name="Weber T."/>
        </authorList>
    </citation>
    <scope>NUCLEOTIDE SEQUENCE</scope>
    <source>
        <strain evidence="2">NBC_01482</strain>
    </source>
</reference>
<accession>A0ABZ1YT04</accession>